<dbReference type="InterPro" id="IPR054722">
    <property type="entry name" value="PolX-like_BBD"/>
</dbReference>
<reference evidence="4" key="1">
    <citation type="submission" date="2016-11" db="EMBL/GenBank/DDBJ databases">
        <title>The genome of Nicotiana attenuata.</title>
        <authorList>
            <person name="Xu S."/>
            <person name="Brockmoeller T."/>
            <person name="Gaquerel E."/>
            <person name="Navarro A."/>
            <person name="Kuhl H."/>
            <person name="Gase K."/>
            <person name="Ling Z."/>
            <person name="Zhou W."/>
            <person name="Kreitzer C."/>
            <person name="Stanke M."/>
            <person name="Tang H."/>
            <person name="Lyons E."/>
            <person name="Pandey P."/>
            <person name="Pandey S.P."/>
            <person name="Timmermann B."/>
            <person name="Baldwin I.T."/>
        </authorList>
    </citation>
    <scope>NUCLEOTIDE SEQUENCE [LARGE SCALE GENOMIC DNA]</scope>
    <source>
        <strain evidence="4">UT</strain>
    </source>
</reference>
<feature type="region of interest" description="Disordered" evidence="1">
    <location>
        <begin position="231"/>
        <end position="284"/>
    </location>
</feature>
<dbReference type="Gramene" id="OIS99513">
    <property type="protein sequence ID" value="OIS99513"/>
    <property type="gene ID" value="A4A49_62565"/>
</dbReference>
<name>A0A1J6I4T1_NICAT</name>
<dbReference type="EMBL" id="MJEQ01037190">
    <property type="protein sequence ID" value="OIS99513.1"/>
    <property type="molecule type" value="Genomic_DNA"/>
</dbReference>
<evidence type="ECO:0008006" key="6">
    <source>
        <dbReference type="Google" id="ProtNLM"/>
    </source>
</evidence>
<feature type="domain" description="Retroviral polymerase SH3-like" evidence="3">
    <location>
        <begin position="134"/>
        <end position="182"/>
    </location>
</feature>
<evidence type="ECO:0000313" key="5">
    <source>
        <dbReference type="Proteomes" id="UP000187609"/>
    </source>
</evidence>
<feature type="compositionally biased region" description="Polar residues" evidence="1">
    <location>
        <begin position="245"/>
        <end position="265"/>
    </location>
</feature>
<evidence type="ECO:0000313" key="4">
    <source>
        <dbReference type="EMBL" id="OIS99513.1"/>
    </source>
</evidence>
<dbReference type="Proteomes" id="UP000187609">
    <property type="component" value="Unassembled WGS sequence"/>
</dbReference>
<feature type="non-terminal residue" evidence="4">
    <location>
        <position position="300"/>
    </location>
</feature>
<feature type="non-terminal residue" evidence="4">
    <location>
        <position position="1"/>
    </location>
</feature>
<gene>
    <name evidence="4" type="ORF">A4A49_62565</name>
</gene>
<protein>
    <recommendedName>
        <fullName evidence="6">Retrovirus-related pol polyprotein from transposon tnt 1-94</fullName>
    </recommendedName>
</protein>
<dbReference type="AlphaFoldDB" id="A0A1J6I4T1"/>
<dbReference type="OMA" id="CANMAGN"/>
<dbReference type="Pfam" id="PF25597">
    <property type="entry name" value="SH3_retrovirus"/>
    <property type="match status" value="1"/>
</dbReference>
<dbReference type="Pfam" id="PF22936">
    <property type="entry name" value="Pol_BBD"/>
    <property type="match status" value="1"/>
</dbReference>
<evidence type="ECO:0000256" key="1">
    <source>
        <dbReference type="SAM" id="MobiDB-lite"/>
    </source>
</evidence>
<proteinExistence type="predicted"/>
<accession>A0A1J6I4T1</accession>
<evidence type="ECO:0000259" key="3">
    <source>
        <dbReference type="Pfam" id="PF25597"/>
    </source>
</evidence>
<evidence type="ECO:0000259" key="2">
    <source>
        <dbReference type="Pfam" id="PF22936"/>
    </source>
</evidence>
<comment type="caution">
    <text evidence="4">The sequence shown here is derived from an EMBL/GenBank/DDBJ whole genome shotgun (WGS) entry which is preliminary data.</text>
</comment>
<organism evidence="4 5">
    <name type="scientific">Nicotiana attenuata</name>
    <name type="common">Coyote tobacco</name>
    <dbReference type="NCBI Taxonomy" id="49451"/>
    <lineage>
        <taxon>Eukaryota</taxon>
        <taxon>Viridiplantae</taxon>
        <taxon>Streptophyta</taxon>
        <taxon>Embryophyta</taxon>
        <taxon>Tracheophyta</taxon>
        <taxon>Spermatophyta</taxon>
        <taxon>Magnoliopsida</taxon>
        <taxon>eudicotyledons</taxon>
        <taxon>Gunneridae</taxon>
        <taxon>Pentapetalae</taxon>
        <taxon>asterids</taxon>
        <taxon>lamiids</taxon>
        <taxon>Solanales</taxon>
        <taxon>Solanaceae</taxon>
        <taxon>Nicotianoideae</taxon>
        <taxon>Nicotianeae</taxon>
        <taxon>Nicotiana</taxon>
    </lineage>
</organism>
<feature type="domain" description="Retrovirus-related Pol polyprotein from transposon TNT 1-94-like beta-barrel" evidence="2">
    <location>
        <begin position="32"/>
        <end position="106"/>
    </location>
</feature>
<dbReference type="InterPro" id="IPR057670">
    <property type="entry name" value="SH3_retrovirus"/>
</dbReference>
<keyword evidence="5" id="KW-1185">Reference proteome</keyword>
<sequence>DNIVNANMAGNYGACANMAGNYVCTEAKSSKWIVDTGATNHMTGDKDLLNNNLLTDNAGQVQLPTGDSTAVTHVGSHQLTGGDVLKNVLCVPAFRFNLLSVSKLTKELSCSATFFPTFFVFQDLLSGKVKEIDEFGPRAVRSMLLGYASQQKGYKLLNLKNGVHFVSRDVTFHEEVFPFKASSHTSEQLFLDTPIVPRYEIEEGAPEHGIIPSYTYVHNNAEQRHTNSPLVTASTEQGSEKMVQEQVTTTNESSSLESQTQSAAGSSPPLPVITTQESVRKTTRISKPPVWLQDYVINGK</sequence>